<dbReference type="Gene3D" id="3.40.50.300">
    <property type="entry name" value="P-loop containing nucleotide triphosphate hydrolases"/>
    <property type="match status" value="1"/>
</dbReference>
<evidence type="ECO:0000259" key="7">
    <source>
        <dbReference type="PROSITE" id="PS50893"/>
    </source>
</evidence>
<keyword evidence="3" id="KW-0547">Nucleotide-binding</keyword>
<sequence length="260" mass="27825">MSIACTDAGLSVGHKTLLEGVDARFLPGRVCAILGPNGAGKSTLLSLLCAQRPPTRGRVMLDDRDIGSHSPAALALRRAVMPQESSVAFDFNAEEIVALGRLPHRLAPEPQEHRIVPEAMTLTGVAGLAHRVLNTLSGGEKARVHLARALAQLWHPRPDGTTRWLMLDEPTAALDVAHQHSVMALARRWAGQGVGVVAVLHDLNLALRYADEVIVLSQGRKVAQGETAQVLQPALVSEIWRTPCELVSGRDGAPQFLFGG</sequence>
<dbReference type="InterPro" id="IPR003593">
    <property type="entry name" value="AAA+_ATPase"/>
</dbReference>
<evidence type="ECO:0000256" key="5">
    <source>
        <dbReference type="ARBA" id="ARBA00022967"/>
    </source>
</evidence>
<dbReference type="Proteomes" id="UP001174908">
    <property type="component" value="Unassembled WGS sequence"/>
</dbReference>
<dbReference type="PANTHER" id="PTHR42794:SF1">
    <property type="entry name" value="HEMIN IMPORT ATP-BINDING PROTEIN HMUV"/>
    <property type="match status" value="1"/>
</dbReference>
<evidence type="ECO:0000313" key="8">
    <source>
        <dbReference type="EMBL" id="MDM0046139.1"/>
    </source>
</evidence>
<keyword evidence="1" id="KW-0813">Transport</keyword>
<evidence type="ECO:0000256" key="6">
    <source>
        <dbReference type="ARBA" id="ARBA00037066"/>
    </source>
</evidence>
<keyword evidence="2" id="KW-1003">Cell membrane</keyword>
<dbReference type="CDD" id="cd03214">
    <property type="entry name" value="ABC_Iron-Siderophores_B12_Hemin"/>
    <property type="match status" value="1"/>
</dbReference>
<dbReference type="GO" id="GO:0005524">
    <property type="term" value="F:ATP binding"/>
    <property type="evidence" value="ECO:0007669"/>
    <property type="project" value="UniProtKB-KW"/>
</dbReference>
<name>A0ABT7NDV8_9BURK</name>
<dbReference type="SMART" id="SM00382">
    <property type="entry name" value="AAA"/>
    <property type="match status" value="1"/>
</dbReference>
<organism evidence="8 9">
    <name type="scientific">Variovorax dokdonensis</name>
    <dbReference type="NCBI Taxonomy" id="344883"/>
    <lineage>
        <taxon>Bacteria</taxon>
        <taxon>Pseudomonadati</taxon>
        <taxon>Pseudomonadota</taxon>
        <taxon>Betaproteobacteria</taxon>
        <taxon>Burkholderiales</taxon>
        <taxon>Comamonadaceae</taxon>
        <taxon>Variovorax</taxon>
    </lineage>
</organism>
<dbReference type="RefSeq" id="WP_286661227.1">
    <property type="nucleotide sequence ID" value="NZ_JASZYV010000003.1"/>
</dbReference>
<dbReference type="Pfam" id="PF00005">
    <property type="entry name" value="ABC_tran"/>
    <property type="match status" value="1"/>
</dbReference>
<feature type="domain" description="ABC transporter" evidence="7">
    <location>
        <begin position="3"/>
        <end position="243"/>
    </location>
</feature>
<evidence type="ECO:0000256" key="2">
    <source>
        <dbReference type="ARBA" id="ARBA00022475"/>
    </source>
</evidence>
<dbReference type="PANTHER" id="PTHR42794">
    <property type="entry name" value="HEMIN IMPORT ATP-BINDING PROTEIN HMUV"/>
    <property type="match status" value="1"/>
</dbReference>
<comment type="function">
    <text evidence="6">Part of the ABC transporter complex HmuTUV involved in hemin import. Responsible for energy coupling to the transport system.</text>
</comment>
<keyword evidence="5" id="KW-1278">Translocase</keyword>
<evidence type="ECO:0000256" key="3">
    <source>
        <dbReference type="ARBA" id="ARBA00022741"/>
    </source>
</evidence>
<keyword evidence="4 8" id="KW-0067">ATP-binding</keyword>
<dbReference type="SUPFAM" id="SSF52540">
    <property type="entry name" value="P-loop containing nucleoside triphosphate hydrolases"/>
    <property type="match status" value="1"/>
</dbReference>
<dbReference type="NCBIfam" id="NF010068">
    <property type="entry name" value="PRK13548.1"/>
    <property type="match status" value="1"/>
</dbReference>
<evidence type="ECO:0000256" key="1">
    <source>
        <dbReference type="ARBA" id="ARBA00022448"/>
    </source>
</evidence>
<dbReference type="PROSITE" id="PS50893">
    <property type="entry name" value="ABC_TRANSPORTER_2"/>
    <property type="match status" value="1"/>
</dbReference>
<dbReference type="InterPro" id="IPR003439">
    <property type="entry name" value="ABC_transporter-like_ATP-bd"/>
</dbReference>
<accession>A0ABT7NDV8</accession>
<dbReference type="InterPro" id="IPR027417">
    <property type="entry name" value="P-loop_NTPase"/>
</dbReference>
<protein>
    <submittedName>
        <fullName evidence="8">Heme ABC transporter ATP-binding protein</fullName>
    </submittedName>
</protein>
<reference evidence="8" key="1">
    <citation type="submission" date="2023-06" db="EMBL/GenBank/DDBJ databases">
        <authorList>
            <person name="Jiang Y."/>
            <person name="Liu Q."/>
        </authorList>
    </citation>
    <scope>NUCLEOTIDE SEQUENCE</scope>
    <source>
        <strain evidence="8">CGMCC 1.12089</strain>
    </source>
</reference>
<gene>
    <name evidence="8" type="ORF">QTH91_16735</name>
</gene>
<comment type="caution">
    <text evidence="8">The sequence shown here is derived from an EMBL/GenBank/DDBJ whole genome shotgun (WGS) entry which is preliminary data.</text>
</comment>
<evidence type="ECO:0000256" key="4">
    <source>
        <dbReference type="ARBA" id="ARBA00022840"/>
    </source>
</evidence>
<proteinExistence type="predicted"/>
<dbReference type="EMBL" id="JASZYV010000003">
    <property type="protein sequence ID" value="MDM0046139.1"/>
    <property type="molecule type" value="Genomic_DNA"/>
</dbReference>
<keyword evidence="2" id="KW-0472">Membrane</keyword>
<evidence type="ECO:0000313" key="9">
    <source>
        <dbReference type="Proteomes" id="UP001174908"/>
    </source>
</evidence>
<keyword evidence="9" id="KW-1185">Reference proteome</keyword>